<evidence type="ECO:0000256" key="1">
    <source>
        <dbReference type="ARBA" id="ARBA00023239"/>
    </source>
</evidence>
<protein>
    <recommendedName>
        <fullName evidence="4">C-deglycosylation enzyme beta subunit</fullName>
    </recommendedName>
</protein>
<dbReference type="Proteomes" id="UP000244893">
    <property type="component" value="Unassembled WGS sequence"/>
</dbReference>
<keyword evidence="2" id="KW-0119">Carbohydrate metabolism</keyword>
<gene>
    <name evidence="6" type="ORF">DDQ50_04405</name>
</gene>
<evidence type="ECO:0000313" key="6">
    <source>
        <dbReference type="EMBL" id="PVZ95727.1"/>
    </source>
</evidence>
<evidence type="ECO:0000256" key="2">
    <source>
        <dbReference type="ARBA" id="ARBA00023277"/>
    </source>
</evidence>
<dbReference type="InterPro" id="IPR045959">
    <property type="entry name" value="CGDB"/>
</dbReference>
<dbReference type="Pfam" id="PF19906">
    <property type="entry name" value="CGDB"/>
    <property type="match status" value="1"/>
</dbReference>
<dbReference type="OrthoDB" id="1494151at2"/>
<dbReference type="EMBL" id="QEOP01000001">
    <property type="protein sequence ID" value="PVZ95727.1"/>
    <property type="molecule type" value="Genomic_DNA"/>
</dbReference>
<evidence type="ECO:0000313" key="7">
    <source>
        <dbReference type="Proteomes" id="UP000244893"/>
    </source>
</evidence>
<feature type="domain" description="C-glycoside deglycosidase beta subunit" evidence="5">
    <location>
        <begin position="2"/>
        <end position="112"/>
    </location>
</feature>
<keyword evidence="1" id="KW-0456">Lyase</keyword>
<dbReference type="AlphaFoldDB" id="A0A2V1HY91"/>
<reference evidence="6 7" key="1">
    <citation type="submission" date="2018-05" db="EMBL/GenBank/DDBJ databases">
        <title>Amnibacterium sp. M8JJ-5, whole genome shotgun sequence.</title>
        <authorList>
            <person name="Tuo L."/>
        </authorList>
    </citation>
    <scope>NUCLEOTIDE SEQUENCE [LARGE SCALE GENOMIC DNA]</scope>
    <source>
        <strain evidence="6 7">M8JJ-5</strain>
    </source>
</reference>
<name>A0A2V1HY91_9MICO</name>
<keyword evidence="7" id="KW-1185">Reference proteome</keyword>
<evidence type="ECO:0000259" key="5">
    <source>
        <dbReference type="Pfam" id="PF19906"/>
    </source>
</evidence>
<organism evidence="6 7">
    <name type="scientific">Amnibacterium flavum</name>
    <dbReference type="NCBI Taxonomy" id="2173173"/>
    <lineage>
        <taxon>Bacteria</taxon>
        <taxon>Bacillati</taxon>
        <taxon>Actinomycetota</taxon>
        <taxon>Actinomycetes</taxon>
        <taxon>Micrococcales</taxon>
        <taxon>Microbacteriaceae</taxon>
        <taxon>Amnibacterium</taxon>
    </lineage>
</organism>
<proteinExistence type="inferred from homology"/>
<sequence>MFDRYIIVEDTLRNVEGDDAVTGYAVDTRIGYYRGLGLSMVDFDLEVDGQPIPKDRITFRVHDTDYPATSLGDVYDDRWGFGEAATLIVDQPGGLASGEHEVHYHQRLRISYLPVPSQNDDTKVMSVAG</sequence>
<accession>A0A2V1HY91</accession>
<evidence type="ECO:0000256" key="4">
    <source>
        <dbReference type="ARBA" id="ARBA00047208"/>
    </source>
</evidence>
<dbReference type="GO" id="GO:0016829">
    <property type="term" value="F:lyase activity"/>
    <property type="evidence" value="ECO:0007669"/>
    <property type="project" value="UniProtKB-KW"/>
</dbReference>
<dbReference type="RefSeq" id="WP_116755462.1">
    <property type="nucleotide sequence ID" value="NZ_JBHUEX010000001.1"/>
</dbReference>
<evidence type="ECO:0000256" key="3">
    <source>
        <dbReference type="ARBA" id="ARBA00046336"/>
    </source>
</evidence>
<comment type="caution">
    <text evidence="6">The sequence shown here is derived from an EMBL/GenBank/DDBJ whole genome shotgun (WGS) entry which is preliminary data.</text>
</comment>
<comment type="similarity">
    <text evidence="3">Belongs to the C-glycoside deglycosidase beta subunit family.</text>
</comment>